<dbReference type="InterPro" id="IPR046878">
    <property type="entry name" value="Big_14"/>
</dbReference>
<evidence type="ECO:0000313" key="2">
    <source>
        <dbReference type="EMBL" id="RKP53116.1"/>
    </source>
</evidence>
<feature type="domain" description="Bacterial Ig-like" evidence="1">
    <location>
        <begin position="189"/>
        <end position="289"/>
    </location>
</feature>
<accession>A0A494XVY2</accession>
<reference evidence="2 3" key="1">
    <citation type="submission" date="2018-10" db="EMBL/GenBank/DDBJ databases">
        <title>Cohnella sp. M2MS4P-1, whole genome shotgun sequence.</title>
        <authorList>
            <person name="Tuo L."/>
        </authorList>
    </citation>
    <scope>NUCLEOTIDE SEQUENCE [LARGE SCALE GENOMIC DNA]</scope>
    <source>
        <strain evidence="2 3">M2MS4P-1</strain>
    </source>
</reference>
<proteinExistence type="predicted"/>
<dbReference type="OrthoDB" id="2562240at2"/>
<comment type="caution">
    <text evidence="2">The sequence shown here is derived from an EMBL/GenBank/DDBJ whole genome shotgun (WGS) entry which is preliminary data.</text>
</comment>
<evidence type="ECO:0000259" key="1">
    <source>
        <dbReference type="Pfam" id="PF20251"/>
    </source>
</evidence>
<gene>
    <name evidence="2" type="ORF">D7Z26_15410</name>
</gene>
<protein>
    <recommendedName>
        <fullName evidence="1">Bacterial Ig-like domain-containing protein</fullName>
    </recommendedName>
</protein>
<dbReference type="Pfam" id="PF20251">
    <property type="entry name" value="Big_14"/>
    <property type="match status" value="1"/>
</dbReference>
<dbReference type="PROSITE" id="PS51257">
    <property type="entry name" value="PROKAR_LIPOPROTEIN"/>
    <property type="match status" value="1"/>
</dbReference>
<dbReference type="Proteomes" id="UP000282076">
    <property type="component" value="Unassembled WGS sequence"/>
</dbReference>
<dbReference type="RefSeq" id="WP_120977860.1">
    <property type="nucleotide sequence ID" value="NZ_RBZM01000006.1"/>
</dbReference>
<sequence>MRKLLMIFAFGFVLLGCENKSSPQSESVPSVIIDETVAHLTDSVGNPDKVIVSAKLSRERALSAASDYQPKTGKWFEGENGFNLITSITEGDTEAGSKVGAALGKIPEGRSVRFQITSRNEDGQRLQLITEYVADINNSLDGRLDFSYDTPKQPNVNYLLSIEIVSPEGVVEDTFITTFFVPPNELNARLTIKRSLHGSDQTELSLYNAGPTDLYFGYGYGIYQKVSDGWKLIPDDRPVPAIGFSMKPGLTHQEEVSFPRKLKPGDYRIVKQFKGYMTDLSVKLAADFKVED</sequence>
<keyword evidence="3" id="KW-1185">Reference proteome</keyword>
<dbReference type="AlphaFoldDB" id="A0A494XVY2"/>
<evidence type="ECO:0000313" key="3">
    <source>
        <dbReference type="Proteomes" id="UP000282076"/>
    </source>
</evidence>
<dbReference type="EMBL" id="RBZM01000006">
    <property type="protein sequence ID" value="RKP53116.1"/>
    <property type="molecule type" value="Genomic_DNA"/>
</dbReference>
<organism evidence="2 3">
    <name type="scientific">Cohnella endophytica</name>
    <dbReference type="NCBI Taxonomy" id="2419778"/>
    <lineage>
        <taxon>Bacteria</taxon>
        <taxon>Bacillati</taxon>
        <taxon>Bacillota</taxon>
        <taxon>Bacilli</taxon>
        <taxon>Bacillales</taxon>
        <taxon>Paenibacillaceae</taxon>
        <taxon>Cohnella</taxon>
    </lineage>
</organism>
<name>A0A494XVY2_9BACL</name>